<comment type="caution">
    <text evidence="3">The sequence shown here is derived from an EMBL/GenBank/DDBJ whole genome shotgun (WGS) entry which is preliminary data.</text>
</comment>
<feature type="transmembrane region" description="Helical" evidence="2">
    <location>
        <begin position="205"/>
        <end position="226"/>
    </location>
</feature>
<keyword evidence="2" id="KW-1133">Transmembrane helix</keyword>
<feature type="transmembrane region" description="Helical" evidence="2">
    <location>
        <begin position="90"/>
        <end position="110"/>
    </location>
</feature>
<feature type="transmembrane region" description="Helical" evidence="2">
    <location>
        <begin position="232"/>
        <end position="253"/>
    </location>
</feature>
<dbReference type="Pfam" id="PF19590">
    <property type="entry name" value="TrbL_3"/>
    <property type="match status" value="1"/>
</dbReference>
<evidence type="ECO:0000313" key="4">
    <source>
        <dbReference type="Proteomes" id="UP000630097"/>
    </source>
</evidence>
<feature type="transmembrane region" description="Helical" evidence="2">
    <location>
        <begin position="180"/>
        <end position="198"/>
    </location>
</feature>
<protein>
    <recommendedName>
        <fullName evidence="5">TrbL/VirB6 plasmid conjugal transfer protein</fullName>
    </recommendedName>
</protein>
<gene>
    <name evidence="3" type="ORF">Pka01_30870</name>
</gene>
<feature type="transmembrane region" description="Helical" evidence="2">
    <location>
        <begin position="49"/>
        <end position="70"/>
    </location>
</feature>
<keyword evidence="4" id="KW-1185">Reference proteome</keyword>
<feature type="compositionally biased region" description="Pro residues" evidence="1">
    <location>
        <begin position="466"/>
        <end position="485"/>
    </location>
</feature>
<dbReference type="InterPro" id="IPR045782">
    <property type="entry name" value="TrbL_3"/>
</dbReference>
<keyword evidence="2" id="KW-0472">Membrane</keyword>
<keyword evidence="2" id="KW-0812">Transmembrane</keyword>
<feature type="region of interest" description="Disordered" evidence="1">
    <location>
        <begin position="1"/>
        <end position="24"/>
    </location>
</feature>
<dbReference type="AlphaFoldDB" id="A0A8J3M600"/>
<feature type="region of interest" description="Disordered" evidence="1">
    <location>
        <begin position="462"/>
        <end position="517"/>
    </location>
</feature>
<evidence type="ECO:0000313" key="3">
    <source>
        <dbReference type="EMBL" id="GIG79960.1"/>
    </source>
</evidence>
<evidence type="ECO:0000256" key="1">
    <source>
        <dbReference type="SAM" id="MobiDB-lite"/>
    </source>
</evidence>
<dbReference type="EMBL" id="BONV01000011">
    <property type="protein sequence ID" value="GIG79960.1"/>
    <property type="molecule type" value="Genomic_DNA"/>
</dbReference>
<feature type="compositionally biased region" description="Basic residues" evidence="1">
    <location>
        <begin position="502"/>
        <end position="511"/>
    </location>
</feature>
<feature type="region of interest" description="Disordered" evidence="1">
    <location>
        <begin position="397"/>
        <end position="439"/>
    </location>
</feature>
<sequence length="517" mass="54134">MAAFTAATAEAATPTPVPPAPGMDDVVPSEGPAFGFGIGDWISGQINSWFANLVALAIKPLLDMLAATLLATPDVSASGRVFDLWKANAAIADAGFVLLATIGAIAAMGHETVQTRYAVKEVLPRLCIAALAANSSFLICGKVIELANALSATLLGQDFDGTRAAVTLRTLILVPGQQEIFYVLLALVAVILLILLLITFVMRSALILLLVVAAPLPLACLALPYTDGLARFWWRAFSGLLVIQVAQSLTLVLAMRIFFNQDGRLLLGIAPTGQLVNLVLALCLLIILIRIPTWISRRIFAQTAGRGSAVARIVKYALAYKLTSPVLNALHLGRGGRGGRGSGTERSTVASGMVGRALPAISAGPAGTAAAAMATSASAARGGSGPVKHAPVVARRPVRAEDWQPGPIKHAPSAPPVQGKYRPAPQASAPVPRTTPVYGYPRETYYANGPAGLAQMYQLRAQSTASPPPPAQQRPVRPIVPPNAPTPGSIDWPENPGARRTPPAKRHRGRRSGGESR</sequence>
<feature type="compositionally biased region" description="Low complexity" evidence="1">
    <location>
        <begin position="1"/>
        <end position="14"/>
    </location>
</feature>
<dbReference type="Proteomes" id="UP000630097">
    <property type="component" value="Unassembled WGS sequence"/>
</dbReference>
<evidence type="ECO:0000256" key="2">
    <source>
        <dbReference type="SAM" id="Phobius"/>
    </source>
</evidence>
<accession>A0A8J3M600</accession>
<feature type="transmembrane region" description="Helical" evidence="2">
    <location>
        <begin position="265"/>
        <end position="289"/>
    </location>
</feature>
<reference evidence="3 4" key="1">
    <citation type="submission" date="2021-01" db="EMBL/GenBank/DDBJ databases">
        <title>Whole genome shotgun sequence of Planotetraspora kaengkrachanensis NBRC 104272.</title>
        <authorList>
            <person name="Komaki H."/>
            <person name="Tamura T."/>
        </authorList>
    </citation>
    <scope>NUCLEOTIDE SEQUENCE [LARGE SCALE GENOMIC DNA]</scope>
    <source>
        <strain evidence="3 4">NBRC 104272</strain>
    </source>
</reference>
<proteinExistence type="predicted"/>
<organism evidence="3 4">
    <name type="scientific">Planotetraspora kaengkrachanensis</name>
    <dbReference type="NCBI Taxonomy" id="575193"/>
    <lineage>
        <taxon>Bacteria</taxon>
        <taxon>Bacillati</taxon>
        <taxon>Actinomycetota</taxon>
        <taxon>Actinomycetes</taxon>
        <taxon>Streptosporangiales</taxon>
        <taxon>Streptosporangiaceae</taxon>
        <taxon>Planotetraspora</taxon>
    </lineage>
</organism>
<evidence type="ECO:0008006" key="5">
    <source>
        <dbReference type="Google" id="ProtNLM"/>
    </source>
</evidence>
<name>A0A8J3M600_9ACTN</name>